<dbReference type="InterPro" id="IPR017853">
    <property type="entry name" value="GH"/>
</dbReference>
<dbReference type="Gene3D" id="3.20.20.80">
    <property type="entry name" value="Glycosidases"/>
    <property type="match status" value="1"/>
</dbReference>
<gene>
    <name evidence="1" type="ORF">JOC48_003518</name>
</gene>
<keyword evidence="2" id="KW-1185">Reference proteome</keyword>
<organism evidence="1 2">
    <name type="scientific">Aquibacillus albus</name>
    <dbReference type="NCBI Taxonomy" id="1168171"/>
    <lineage>
        <taxon>Bacteria</taxon>
        <taxon>Bacillati</taxon>
        <taxon>Bacillota</taxon>
        <taxon>Bacilli</taxon>
        <taxon>Bacillales</taxon>
        <taxon>Bacillaceae</taxon>
        <taxon>Aquibacillus</taxon>
    </lineage>
</organism>
<proteinExistence type="predicted"/>
<evidence type="ECO:0000313" key="2">
    <source>
        <dbReference type="Proteomes" id="UP001296943"/>
    </source>
</evidence>
<dbReference type="SUPFAM" id="SSF51445">
    <property type="entry name" value="(Trans)glycosidases"/>
    <property type="match status" value="1"/>
</dbReference>
<comment type="caution">
    <text evidence="1">The sequence shown here is derived from an EMBL/GenBank/DDBJ whole genome shotgun (WGS) entry which is preliminary data.</text>
</comment>
<reference evidence="1 2" key="1">
    <citation type="submission" date="2021-01" db="EMBL/GenBank/DDBJ databases">
        <title>Genomic Encyclopedia of Type Strains, Phase IV (KMG-IV): sequencing the most valuable type-strain genomes for metagenomic binning, comparative biology and taxonomic classification.</title>
        <authorList>
            <person name="Goeker M."/>
        </authorList>
    </citation>
    <scope>NUCLEOTIDE SEQUENCE [LARGE SCALE GENOMIC DNA]</scope>
    <source>
        <strain evidence="1 2">DSM 23711</strain>
    </source>
</reference>
<evidence type="ECO:0000313" key="1">
    <source>
        <dbReference type="EMBL" id="MBM7572970.1"/>
    </source>
</evidence>
<protein>
    <submittedName>
        <fullName evidence="1">Uncharacterized protein</fullName>
    </submittedName>
</protein>
<dbReference type="Proteomes" id="UP001296943">
    <property type="component" value="Unassembled WGS sequence"/>
</dbReference>
<accession>A0ABS2N509</accession>
<sequence length="271" mass="31272">MNKKNYVTATWIWDLDSLEENYEDVISFVNEQGVNLIYLHVSLRSFDKVNFQSFIKRASEEDIEVYALGGDPNWALTKNQKSLNEFVSIVKGYNRQVTEEEMFQGIHVDIEPYLLPDWENNNDEIINQWINNIKHLTKQAKFGTELNISGDFPFWIDEVKIPGESQSVGEWMISKLDSITIMAYRDYTDGKNGIRWISSPLVEQAANHNKSVVVGVNVIKTSEGSHTTFYDTPPRVMEQELRLLKEHFSGHPGFGGIAVHDYSYWKSKLLK</sequence>
<dbReference type="EMBL" id="JAFBDR010000024">
    <property type="protein sequence ID" value="MBM7572970.1"/>
    <property type="molecule type" value="Genomic_DNA"/>
</dbReference>
<name>A0ABS2N509_9BACI</name>
<dbReference type="RefSeq" id="WP_204501640.1">
    <property type="nucleotide sequence ID" value="NZ_JAFBDR010000024.1"/>
</dbReference>